<sequence>MGKRNIRVGDTVYIATGNDKGREGKILSSLKDKVIVEGVNVRIKNIKRSQSNPKGKRIHIEAPIHISNVRLSIAGEPAKLSVKITGKRKELWHRSGNGVSQLYRLVKAKKG</sequence>
<dbReference type="SMART" id="SM00739">
    <property type="entry name" value="KOW"/>
    <property type="match status" value="1"/>
</dbReference>
<dbReference type="InterPro" id="IPR008991">
    <property type="entry name" value="Translation_prot_SH3-like_sf"/>
</dbReference>
<dbReference type="GO" id="GO:0019843">
    <property type="term" value="F:rRNA binding"/>
    <property type="evidence" value="ECO:0007669"/>
    <property type="project" value="UniProtKB-UniRule"/>
</dbReference>
<dbReference type="GO" id="GO:0003735">
    <property type="term" value="F:structural constituent of ribosome"/>
    <property type="evidence" value="ECO:0007669"/>
    <property type="project" value="InterPro"/>
</dbReference>
<dbReference type="GO" id="GO:0005840">
    <property type="term" value="C:ribosome"/>
    <property type="evidence" value="ECO:0007669"/>
    <property type="project" value="UniProtKB-KW"/>
</dbReference>
<dbReference type="AlphaFoldDB" id="A0A1A9HUQ5"/>
<evidence type="ECO:0000313" key="9">
    <source>
        <dbReference type="Proteomes" id="UP000078162"/>
    </source>
</evidence>
<comment type="function">
    <text evidence="5">One of the proteins that surrounds the polypeptide exit tunnel on the outside of the subunit.</text>
</comment>
<organism evidence="8 9">
    <name type="scientific">Candidatus Chlamydia sanziniae</name>
    <dbReference type="NCBI Taxonomy" id="1806891"/>
    <lineage>
        <taxon>Bacteria</taxon>
        <taxon>Pseudomonadati</taxon>
        <taxon>Chlamydiota</taxon>
        <taxon>Chlamydiia</taxon>
        <taxon>Chlamydiales</taxon>
        <taxon>Chlamydiaceae</taxon>
        <taxon>Chlamydia/Chlamydophila group</taxon>
        <taxon>Chlamydia</taxon>
    </lineage>
</organism>
<feature type="domain" description="KOW" evidence="7">
    <location>
        <begin position="5"/>
        <end position="32"/>
    </location>
</feature>
<dbReference type="Gene3D" id="2.30.30.30">
    <property type="match status" value="1"/>
</dbReference>
<gene>
    <name evidence="5" type="primary">rplX</name>
    <name evidence="8" type="ORF">Cs308_0266</name>
</gene>
<dbReference type="PATRIC" id="fig|1806891.3.peg.258"/>
<dbReference type="OrthoDB" id="9807419at2"/>
<dbReference type="InterPro" id="IPR041988">
    <property type="entry name" value="Ribosomal_uL24_KOW"/>
</dbReference>
<dbReference type="GO" id="GO:0006412">
    <property type="term" value="P:translation"/>
    <property type="evidence" value="ECO:0007669"/>
    <property type="project" value="UniProtKB-UniRule"/>
</dbReference>
<dbReference type="InterPro" id="IPR014722">
    <property type="entry name" value="Rib_uL2_dom2"/>
</dbReference>
<evidence type="ECO:0000256" key="5">
    <source>
        <dbReference type="HAMAP-Rule" id="MF_01326"/>
    </source>
</evidence>
<proteinExistence type="inferred from homology"/>
<accession>A0A1A9HUQ5</accession>
<keyword evidence="3 5" id="KW-0687">Ribonucleoprotein</keyword>
<dbReference type="InterPro" id="IPR005824">
    <property type="entry name" value="KOW"/>
</dbReference>
<dbReference type="GO" id="GO:1990904">
    <property type="term" value="C:ribonucleoprotein complex"/>
    <property type="evidence" value="ECO:0007669"/>
    <property type="project" value="UniProtKB-KW"/>
</dbReference>
<dbReference type="InterPro" id="IPR057264">
    <property type="entry name" value="Ribosomal_uL24_C"/>
</dbReference>
<dbReference type="STRING" id="1806891.Cs308_0266"/>
<evidence type="ECO:0000256" key="6">
    <source>
        <dbReference type="RuleBase" id="RU003477"/>
    </source>
</evidence>
<reference evidence="9" key="1">
    <citation type="submission" date="2016-03" db="EMBL/GenBank/DDBJ databases">
        <title>Culture-independent genomics supports pathogen discovery for uncultivable bacteria within the genus Chlamydia.</title>
        <authorList>
            <person name="Taylor-Brown A."/>
            <person name="Bachmann N.L."/>
            <person name="Borel N."/>
            <person name="Polkinghorne A."/>
        </authorList>
    </citation>
    <scope>NUCLEOTIDE SEQUENCE [LARGE SCALE GENOMIC DNA]</scope>
    <source>
        <strain evidence="9">2742-308</strain>
    </source>
</reference>
<evidence type="ECO:0000256" key="1">
    <source>
        <dbReference type="ARBA" id="ARBA00010618"/>
    </source>
</evidence>
<dbReference type="PROSITE" id="PS01108">
    <property type="entry name" value="RIBOSOMAL_L24"/>
    <property type="match status" value="1"/>
</dbReference>
<comment type="function">
    <text evidence="5">One of two assembly initiator proteins, it binds directly to the 5'-end of the 23S rRNA, where it nucleates assembly of the 50S subunit.</text>
</comment>
<keyword evidence="9" id="KW-1185">Reference proteome</keyword>
<keyword evidence="5" id="KW-0694">RNA-binding</keyword>
<comment type="subunit">
    <text evidence="5">Part of the 50S ribosomal subunit.</text>
</comment>
<dbReference type="PANTHER" id="PTHR12903">
    <property type="entry name" value="MITOCHONDRIAL RIBOSOMAL PROTEIN L24"/>
    <property type="match status" value="1"/>
</dbReference>
<dbReference type="KEGG" id="csaz:Cs308_0266"/>
<evidence type="ECO:0000256" key="2">
    <source>
        <dbReference type="ARBA" id="ARBA00022980"/>
    </source>
</evidence>
<dbReference type="NCBIfam" id="TIGR01079">
    <property type="entry name" value="rplX_bact"/>
    <property type="match status" value="1"/>
</dbReference>
<dbReference type="HAMAP" id="MF_01326_B">
    <property type="entry name" value="Ribosomal_uL24_B"/>
    <property type="match status" value="1"/>
</dbReference>
<evidence type="ECO:0000256" key="3">
    <source>
        <dbReference type="ARBA" id="ARBA00023274"/>
    </source>
</evidence>
<comment type="similarity">
    <text evidence="1 5 6">Belongs to the universal ribosomal protein uL24 family.</text>
</comment>
<dbReference type="Pfam" id="PF00467">
    <property type="entry name" value="KOW"/>
    <property type="match status" value="1"/>
</dbReference>
<evidence type="ECO:0000259" key="7">
    <source>
        <dbReference type="SMART" id="SM00739"/>
    </source>
</evidence>
<dbReference type="Pfam" id="PF17136">
    <property type="entry name" value="ribosomal_L24"/>
    <property type="match status" value="1"/>
</dbReference>
<name>A0A1A9HUQ5_9CHLA</name>
<protein>
    <recommendedName>
        <fullName evidence="4 5">Large ribosomal subunit protein uL24</fullName>
    </recommendedName>
</protein>
<keyword evidence="5" id="KW-0699">rRNA-binding</keyword>
<keyword evidence="2 5" id="KW-0689">Ribosomal protein</keyword>
<dbReference type="Proteomes" id="UP000078162">
    <property type="component" value="Chromosome"/>
</dbReference>
<dbReference type="InterPro" id="IPR003256">
    <property type="entry name" value="Ribosomal_uL24"/>
</dbReference>
<dbReference type="InterPro" id="IPR005825">
    <property type="entry name" value="Ribosomal_uL24_CS"/>
</dbReference>
<dbReference type="RefSeq" id="WP_066481612.1">
    <property type="nucleotide sequence ID" value="NZ_CP014639.1"/>
</dbReference>
<dbReference type="SUPFAM" id="SSF50104">
    <property type="entry name" value="Translation proteins SH3-like domain"/>
    <property type="match status" value="1"/>
</dbReference>
<evidence type="ECO:0000256" key="4">
    <source>
        <dbReference type="ARBA" id="ARBA00035206"/>
    </source>
</evidence>
<dbReference type="CDD" id="cd06089">
    <property type="entry name" value="KOW_RPL26"/>
    <property type="match status" value="1"/>
</dbReference>
<evidence type="ECO:0000313" key="8">
    <source>
        <dbReference type="EMBL" id="ANH78437.1"/>
    </source>
</evidence>
<dbReference type="EMBL" id="CP014639">
    <property type="protein sequence ID" value="ANH78437.1"/>
    <property type="molecule type" value="Genomic_DNA"/>
</dbReference>